<dbReference type="InterPro" id="IPR052738">
    <property type="entry name" value="ABC-Tungstate_binding"/>
</dbReference>
<organism evidence="3 4">
    <name type="scientific">Neohortaea acidophila</name>
    <dbReference type="NCBI Taxonomy" id="245834"/>
    <lineage>
        <taxon>Eukaryota</taxon>
        <taxon>Fungi</taxon>
        <taxon>Dikarya</taxon>
        <taxon>Ascomycota</taxon>
        <taxon>Pezizomycotina</taxon>
        <taxon>Dothideomycetes</taxon>
        <taxon>Dothideomycetidae</taxon>
        <taxon>Mycosphaerellales</taxon>
        <taxon>Teratosphaeriaceae</taxon>
        <taxon>Neohortaea</taxon>
    </lineage>
</organism>
<name>A0A6A6PGB8_9PEZI</name>
<dbReference type="RefSeq" id="XP_033585344.1">
    <property type="nucleotide sequence ID" value="XM_033734918.1"/>
</dbReference>
<accession>A0A6A6PGB8</accession>
<evidence type="ECO:0000313" key="3">
    <source>
        <dbReference type="EMBL" id="KAF2478774.1"/>
    </source>
</evidence>
<dbReference type="GeneID" id="54475920"/>
<dbReference type="EMBL" id="MU001643">
    <property type="protein sequence ID" value="KAF2478774.1"/>
    <property type="molecule type" value="Genomic_DNA"/>
</dbReference>
<dbReference type="AlphaFoldDB" id="A0A6A6PGB8"/>
<protein>
    <recommendedName>
        <fullName evidence="2">PBP domain-containing protein</fullName>
    </recommendedName>
</protein>
<dbReference type="OrthoDB" id="10260248at2759"/>
<evidence type="ECO:0000313" key="4">
    <source>
        <dbReference type="Proteomes" id="UP000799767"/>
    </source>
</evidence>
<reference evidence="3" key="1">
    <citation type="journal article" date="2020" name="Stud. Mycol.">
        <title>101 Dothideomycetes genomes: a test case for predicting lifestyles and emergence of pathogens.</title>
        <authorList>
            <person name="Haridas S."/>
            <person name="Albert R."/>
            <person name="Binder M."/>
            <person name="Bloem J."/>
            <person name="Labutti K."/>
            <person name="Salamov A."/>
            <person name="Andreopoulos B."/>
            <person name="Baker S."/>
            <person name="Barry K."/>
            <person name="Bills G."/>
            <person name="Bluhm B."/>
            <person name="Cannon C."/>
            <person name="Castanera R."/>
            <person name="Culley D."/>
            <person name="Daum C."/>
            <person name="Ezra D."/>
            <person name="Gonzalez J."/>
            <person name="Henrissat B."/>
            <person name="Kuo A."/>
            <person name="Liang C."/>
            <person name="Lipzen A."/>
            <person name="Lutzoni F."/>
            <person name="Magnuson J."/>
            <person name="Mondo S."/>
            <person name="Nolan M."/>
            <person name="Ohm R."/>
            <person name="Pangilinan J."/>
            <person name="Park H.-J."/>
            <person name="Ramirez L."/>
            <person name="Alfaro M."/>
            <person name="Sun H."/>
            <person name="Tritt A."/>
            <person name="Yoshinaga Y."/>
            <person name="Zwiers L.-H."/>
            <person name="Turgeon B."/>
            <person name="Goodwin S."/>
            <person name="Spatafora J."/>
            <person name="Crous P."/>
            <person name="Grigoriev I."/>
        </authorList>
    </citation>
    <scope>NUCLEOTIDE SEQUENCE</scope>
    <source>
        <strain evidence="3">CBS 113389</strain>
    </source>
</reference>
<evidence type="ECO:0000256" key="1">
    <source>
        <dbReference type="SAM" id="MobiDB-lite"/>
    </source>
</evidence>
<dbReference type="Gene3D" id="3.40.190.10">
    <property type="entry name" value="Periplasmic binding protein-like II"/>
    <property type="match status" value="2"/>
</dbReference>
<feature type="region of interest" description="Disordered" evidence="1">
    <location>
        <begin position="1"/>
        <end position="35"/>
    </location>
</feature>
<keyword evidence="4" id="KW-1185">Reference proteome</keyword>
<feature type="domain" description="PBP" evidence="2">
    <location>
        <begin position="111"/>
        <end position="310"/>
    </location>
</feature>
<dbReference type="Pfam" id="PF12849">
    <property type="entry name" value="PBP_like_2"/>
    <property type="match status" value="1"/>
</dbReference>
<sequence length="352" mass="38819">MVRRQDTPGTPQCNAALDINTTSPPSTMTIPKDTSNSWTDFTPPVKISKSHPWISRHHPSDISNSNVSSGLISTADQEVYGNPDHAIAFRIGNGGAGWTGILENLCLSFIAQHGNDFRIAWVVNHSRHSLIALLADIAQVALTYEPDIEKMAEKEGWCKRVTAPVFWDHLMLVGPHSNPARVAAGATTMQVLQSIAEHQALFHTRGDGSATHEREQKLWPAAEVDVGTASWLLVRGSTPYEALKMAEQEQAYLLTDRGTFLTAKRDDIIPSLVVYAEGEEVLLNPCSSLVNLKVSESRQQGLAVTFAEWLGGQDAQEIIREYGEGWPNGMPLFTVRTQQEFEHEERLSGKTL</sequence>
<dbReference type="PANTHER" id="PTHR37945">
    <property type="entry name" value="EXTRACELLULAR TUNGSTATE BINDING PROTEIN"/>
    <property type="match status" value="1"/>
</dbReference>
<dbReference type="InterPro" id="IPR024370">
    <property type="entry name" value="PBP_domain"/>
</dbReference>
<dbReference type="SUPFAM" id="SSF53850">
    <property type="entry name" value="Periplasmic binding protein-like II"/>
    <property type="match status" value="1"/>
</dbReference>
<evidence type="ECO:0000259" key="2">
    <source>
        <dbReference type="Pfam" id="PF12849"/>
    </source>
</evidence>
<proteinExistence type="predicted"/>
<feature type="compositionally biased region" description="Polar residues" evidence="1">
    <location>
        <begin position="7"/>
        <end position="35"/>
    </location>
</feature>
<gene>
    <name evidence="3" type="ORF">BDY17DRAFT_305817</name>
</gene>
<dbReference type="Proteomes" id="UP000799767">
    <property type="component" value="Unassembled WGS sequence"/>
</dbReference>
<dbReference type="PANTHER" id="PTHR37945:SF1">
    <property type="entry name" value="EXTRACELLULAR TUNGSTATE BINDING PROTEIN"/>
    <property type="match status" value="1"/>
</dbReference>